<proteinExistence type="predicted"/>
<dbReference type="GO" id="GO:0003723">
    <property type="term" value="F:RNA binding"/>
    <property type="evidence" value="ECO:0007669"/>
    <property type="project" value="InterPro"/>
</dbReference>
<accession>A0A127JV49</accession>
<dbReference type="SUPFAM" id="SSF54928">
    <property type="entry name" value="RNA-binding domain, RBD"/>
    <property type="match status" value="1"/>
</dbReference>
<feature type="domain" description="RRM" evidence="1">
    <location>
        <begin position="1"/>
        <end position="69"/>
    </location>
</feature>
<dbReference type="InterPro" id="IPR000504">
    <property type="entry name" value="RRM_dom"/>
</dbReference>
<dbReference type="Pfam" id="PF00076">
    <property type="entry name" value="RRM_1"/>
    <property type="match status" value="1"/>
</dbReference>
<evidence type="ECO:0000313" key="2">
    <source>
        <dbReference type="EMBL" id="AMO23763.1"/>
    </source>
</evidence>
<protein>
    <recommendedName>
        <fullName evidence="1">RRM domain-containing protein</fullName>
    </recommendedName>
</protein>
<dbReference type="EMBL" id="CP010951">
    <property type="protein sequence ID" value="AMO23763.1"/>
    <property type="molecule type" value="Genomic_DNA"/>
</dbReference>
<reference evidence="2 3" key="1">
    <citation type="journal article" date="2014" name="Int. J. Syst. Evol. Microbiol.">
        <title>Ramlibacter solisilvae sp. nov., isolated from forest soil, and emended description of the genus Ramlibacter.</title>
        <authorList>
            <person name="Lee H.J."/>
            <person name="Lee S.H."/>
            <person name="Lee S.S."/>
            <person name="Lee J.S."/>
            <person name="Kim Y."/>
            <person name="Kim S.C."/>
            <person name="Jeon C.O."/>
        </authorList>
    </citation>
    <scope>NUCLEOTIDE SEQUENCE [LARGE SCALE GENOMIC DNA]</scope>
    <source>
        <strain evidence="2 3">5-10</strain>
    </source>
</reference>
<dbReference type="OrthoDB" id="9155685at2"/>
<name>A0A127JV49_9BURK</name>
<dbReference type="RefSeq" id="WP_061500669.1">
    <property type="nucleotide sequence ID" value="NZ_CP010951.1"/>
</dbReference>
<evidence type="ECO:0000313" key="3">
    <source>
        <dbReference type="Proteomes" id="UP000070433"/>
    </source>
</evidence>
<dbReference type="AlphaFoldDB" id="A0A127JV49"/>
<dbReference type="CDD" id="cd00590">
    <property type="entry name" value="RRM_SF"/>
    <property type="match status" value="1"/>
</dbReference>
<dbReference type="InterPro" id="IPR012677">
    <property type="entry name" value="Nucleotide-bd_a/b_plait_sf"/>
</dbReference>
<dbReference type="SMART" id="SM00360">
    <property type="entry name" value="RRM"/>
    <property type="match status" value="1"/>
</dbReference>
<dbReference type="Proteomes" id="UP000070433">
    <property type="component" value="Chromosome"/>
</dbReference>
<organism evidence="2 3">
    <name type="scientific">Ramlibacter tataouinensis</name>
    <dbReference type="NCBI Taxonomy" id="94132"/>
    <lineage>
        <taxon>Bacteria</taxon>
        <taxon>Pseudomonadati</taxon>
        <taxon>Pseudomonadota</taxon>
        <taxon>Betaproteobacteria</taxon>
        <taxon>Burkholderiales</taxon>
        <taxon>Comamonadaceae</taxon>
        <taxon>Ramlibacter</taxon>
    </lineage>
</organism>
<dbReference type="PROSITE" id="PS50102">
    <property type="entry name" value="RRM"/>
    <property type="match status" value="1"/>
</dbReference>
<sequence>MRIVISNLPDDTTQEDVQDALSAFAPVENIKLYHESGKPMALIELETTHAHAELLANRIRGRLYKGQPLNAWVPTMNW</sequence>
<keyword evidence="3" id="KW-1185">Reference proteome</keyword>
<dbReference type="InterPro" id="IPR035979">
    <property type="entry name" value="RBD_domain_sf"/>
</dbReference>
<gene>
    <name evidence="2" type="ORF">UC35_13890</name>
</gene>
<evidence type="ECO:0000259" key="1">
    <source>
        <dbReference type="PROSITE" id="PS50102"/>
    </source>
</evidence>
<dbReference type="Gene3D" id="3.30.70.330">
    <property type="match status" value="1"/>
</dbReference>